<keyword evidence="2" id="KW-0418">Kinase</keyword>
<dbReference type="EMBL" id="UINC01050502">
    <property type="protein sequence ID" value="SVB63536.1"/>
    <property type="molecule type" value="Genomic_DNA"/>
</dbReference>
<evidence type="ECO:0000259" key="3">
    <source>
        <dbReference type="Pfam" id="PF00294"/>
    </source>
</evidence>
<dbReference type="PROSITE" id="PS00584">
    <property type="entry name" value="PFKB_KINASES_2"/>
    <property type="match status" value="1"/>
</dbReference>
<evidence type="ECO:0000313" key="4">
    <source>
        <dbReference type="EMBL" id="SVB63536.1"/>
    </source>
</evidence>
<organism evidence="4">
    <name type="scientific">marine metagenome</name>
    <dbReference type="NCBI Taxonomy" id="408172"/>
    <lineage>
        <taxon>unclassified sequences</taxon>
        <taxon>metagenomes</taxon>
        <taxon>ecological metagenomes</taxon>
    </lineage>
</organism>
<accession>A0A382FKB6</accession>
<dbReference type="AlphaFoldDB" id="A0A382FKB6"/>
<keyword evidence="1" id="KW-0808">Transferase</keyword>
<dbReference type="PANTHER" id="PTHR42774:SF3">
    <property type="entry name" value="KETOHEXOKINASE"/>
    <property type="match status" value="1"/>
</dbReference>
<reference evidence="4" key="1">
    <citation type="submission" date="2018-05" db="EMBL/GenBank/DDBJ databases">
        <authorList>
            <person name="Lanie J.A."/>
            <person name="Ng W.-L."/>
            <person name="Kazmierczak K.M."/>
            <person name="Andrzejewski T.M."/>
            <person name="Davidsen T.M."/>
            <person name="Wayne K.J."/>
            <person name="Tettelin H."/>
            <person name="Glass J.I."/>
            <person name="Rusch D."/>
            <person name="Podicherti R."/>
            <person name="Tsui H.-C.T."/>
            <person name="Winkler M.E."/>
        </authorList>
    </citation>
    <scope>NUCLEOTIDE SEQUENCE</scope>
</reference>
<dbReference type="Pfam" id="PF00294">
    <property type="entry name" value="PfkB"/>
    <property type="match status" value="1"/>
</dbReference>
<dbReference type="Gene3D" id="3.40.1190.20">
    <property type="match status" value="1"/>
</dbReference>
<sequence>MQTKSEYQVNVPLRLRDEGFHSGSIHTEMRLPIQPLPAGRAQYDVVGLGLNSIDLYAVFPGPLKINGKQQAKTLVKHPGGQTATALVTCATLGWRGSYIGHFGEDEHGELSRSSLIRAGVDVSHSKIVPGATNQFACILVDQRTGDRTVIWDRHRGLAMTDADVPLAAVASGRVLLVDCGETRAASKAAQHAKQAGIPSVIDVERVKPGIEELLDSVDIIIAAEEFPSSLTGEPVLGKAIRQLSSQFNPTLTVVTLGAEGSLALMGGKEIRSPAIRVDAIDTTGAGDAFRGGFVSSWLATGADAEVSELLEYANVVA</sequence>
<evidence type="ECO:0000256" key="1">
    <source>
        <dbReference type="ARBA" id="ARBA00022679"/>
    </source>
</evidence>
<dbReference type="PANTHER" id="PTHR42774">
    <property type="entry name" value="PHOSPHOTRANSFERASE SYSTEM TRANSPORT PROTEIN"/>
    <property type="match status" value="1"/>
</dbReference>
<name>A0A382FKB6_9ZZZZ</name>
<dbReference type="GO" id="GO:0016301">
    <property type="term" value="F:kinase activity"/>
    <property type="evidence" value="ECO:0007669"/>
    <property type="project" value="UniProtKB-KW"/>
</dbReference>
<proteinExistence type="predicted"/>
<evidence type="ECO:0000256" key="2">
    <source>
        <dbReference type="ARBA" id="ARBA00022777"/>
    </source>
</evidence>
<dbReference type="SUPFAM" id="SSF53613">
    <property type="entry name" value="Ribokinase-like"/>
    <property type="match status" value="1"/>
</dbReference>
<dbReference type="InterPro" id="IPR002173">
    <property type="entry name" value="Carboh/pur_kinase_PfkB_CS"/>
</dbReference>
<protein>
    <recommendedName>
        <fullName evidence="3">Carbohydrate kinase PfkB domain-containing protein</fullName>
    </recommendedName>
</protein>
<dbReference type="InterPro" id="IPR029056">
    <property type="entry name" value="Ribokinase-like"/>
</dbReference>
<gene>
    <name evidence="4" type="ORF">METZ01_LOCUS216390</name>
</gene>
<dbReference type="InterPro" id="IPR011611">
    <property type="entry name" value="PfkB_dom"/>
</dbReference>
<feature type="non-terminal residue" evidence="4">
    <location>
        <position position="317"/>
    </location>
</feature>
<dbReference type="InterPro" id="IPR052562">
    <property type="entry name" value="Ketohexokinase-related"/>
</dbReference>
<feature type="domain" description="Carbohydrate kinase PfkB" evidence="3">
    <location>
        <begin position="46"/>
        <end position="317"/>
    </location>
</feature>